<dbReference type="KEGG" id="nmo:Nmlp_1485"/>
<organism evidence="3 4">
    <name type="scientific">Natronomonas moolapensis (strain DSM 18674 / CECT 7526 / JCM 14361 / 8.8.11)</name>
    <dbReference type="NCBI Taxonomy" id="268739"/>
    <lineage>
        <taxon>Archaea</taxon>
        <taxon>Methanobacteriati</taxon>
        <taxon>Methanobacteriota</taxon>
        <taxon>Stenosarchaea group</taxon>
        <taxon>Halobacteria</taxon>
        <taxon>Halobacteriales</taxon>
        <taxon>Natronomonadaceae</taxon>
        <taxon>Natronomonas</taxon>
    </lineage>
</organism>
<dbReference type="OrthoDB" id="239532at2157"/>
<evidence type="ECO:0000259" key="2">
    <source>
        <dbReference type="Pfam" id="PF26403"/>
    </source>
</evidence>
<dbReference type="RefSeq" id="WP_015408530.1">
    <property type="nucleotide sequence ID" value="NC_020388.1"/>
</dbReference>
<feature type="compositionally biased region" description="Polar residues" evidence="1">
    <location>
        <begin position="13"/>
        <end position="23"/>
    </location>
</feature>
<feature type="region of interest" description="Disordered" evidence="1">
    <location>
        <begin position="1"/>
        <end position="32"/>
    </location>
</feature>
<dbReference type="InterPro" id="IPR058414">
    <property type="entry name" value="DUF8101"/>
</dbReference>
<dbReference type="EMBL" id="HF582854">
    <property type="protein sequence ID" value="CCQ35687.1"/>
    <property type="molecule type" value="Genomic_DNA"/>
</dbReference>
<dbReference type="AlphaFoldDB" id="M1XNW5"/>
<protein>
    <recommendedName>
        <fullName evidence="2">DUF8101 domain-containing protein</fullName>
    </recommendedName>
</protein>
<dbReference type="GeneID" id="14650728"/>
<evidence type="ECO:0000256" key="1">
    <source>
        <dbReference type="SAM" id="MobiDB-lite"/>
    </source>
</evidence>
<sequence>MSDGEMPPDVRSSLGQLLSNARQSARDGDAETARSLLETAGTVAENKLPEGDRRERLRHGCAAAVGALPDGELAAGYVEAMERRLPER</sequence>
<dbReference type="STRING" id="268739.Nmlp_1485"/>
<accession>M1XNW5</accession>
<feature type="domain" description="DUF8101" evidence="2">
    <location>
        <begin position="2"/>
        <end position="87"/>
    </location>
</feature>
<reference evidence="3 4" key="1">
    <citation type="journal article" date="2013" name="Genome Announc.">
        <title>Genome of the haloarchaeon Natronomonas moolapensis, a neutrophilic member of a previously haloalkaliphilic genus.</title>
        <authorList>
            <person name="Dyall-Smith M.L."/>
            <person name="Pfeiffer F."/>
            <person name="Oberwinkler T."/>
            <person name="Klee K."/>
            <person name="Rampp M."/>
            <person name="Palm P."/>
            <person name="Gross K."/>
            <person name="Schuster S.C."/>
            <person name="Oesterhelt D."/>
        </authorList>
    </citation>
    <scope>NUCLEOTIDE SEQUENCE [LARGE SCALE GENOMIC DNA]</scope>
    <source>
        <strain evidence="4">DSM 18674 / JCM 14361 / 8.8.11</strain>
    </source>
</reference>
<dbReference type="eggNOG" id="arCOG06438">
    <property type="taxonomic scope" value="Archaea"/>
</dbReference>
<gene>
    <name evidence="3" type="ordered locus">Nmlp_1485</name>
</gene>
<proteinExistence type="predicted"/>
<keyword evidence="4" id="KW-1185">Reference proteome</keyword>
<dbReference type="Proteomes" id="UP000011867">
    <property type="component" value="Chromosome"/>
</dbReference>
<dbReference type="HOGENOM" id="CLU_157004_0_0_2"/>
<evidence type="ECO:0000313" key="3">
    <source>
        <dbReference type="EMBL" id="CCQ35687.1"/>
    </source>
</evidence>
<name>M1XNW5_NATM8</name>
<dbReference type="Pfam" id="PF26403">
    <property type="entry name" value="DUF8101"/>
    <property type="match status" value="1"/>
</dbReference>
<evidence type="ECO:0000313" key="4">
    <source>
        <dbReference type="Proteomes" id="UP000011867"/>
    </source>
</evidence>